<dbReference type="AlphaFoldDB" id="A0AAV9J211"/>
<name>A0AAV9J211_CYACA</name>
<dbReference type="InterPro" id="IPR007062">
    <property type="entry name" value="PPI-2"/>
</dbReference>
<dbReference type="GO" id="GO:0009966">
    <property type="term" value="P:regulation of signal transduction"/>
    <property type="evidence" value="ECO:0007669"/>
    <property type="project" value="InterPro"/>
</dbReference>
<keyword evidence="3" id="KW-1185">Reference proteome</keyword>
<feature type="region of interest" description="Disordered" evidence="1">
    <location>
        <begin position="215"/>
        <end position="290"/>
    </location>
</feature>
<feature type="region of interest" description="Disordered" evidence="1">
    <location>
        <begin position="1"/>
        <end position="141"/>
    </location>
</feature>
<organism evidence="2 3">
    <name type="scientific">Cyanidium caldarium</name>
    <name type="common">Red alga</name>
    <dbReference type="NCBI Taxonomy" id="2771"/>
    <lineage>
        <taxon>Eukaryota</taxon>
        <taxon>Rhodophyta</taxon>
        <taxon>Bangiophyceae</taxon>
        <taxon>Cyanidiales</taxon>
        <taxon>Cyanidiaceae</taxon>
        <taxon>Cyanidium</taxon>
    </lineage>
</organism>
<evidence type="ECO:0000256" key="1">
    <source>
        <dbReference type="SAM" id="MobiDB-lite"/>
    </source>
</evidence>
<evidence type="ECO:0008006" key="4">
    <source>
        <dbReference type="Google" id="ProtNLM"/>
    </source>
</evidence>
<comment type="caution">
    <text evidence="2">The sequence shown here is derived from an EMBL/GenBank/DDBJ whole genome shotgun (WGS) entry which is preliminary data.</text>
</comment>
<feature type="compositionally biased region" description="Basic and acidic residues" evidence="1">
    <location>
        <begin position="103"/>
        <end position="128"/>
    </location>
</feature>
<feature type="compositionally biased region" description="Low complexity" evidence="1">
    <location>
        <begin position="48"/>
        <end position="62"/>
    </location>
</feature>
<dbReference type="PANTHER" id="PTHR12398:SF20">
    <property type="entry name" value="PROTEIN PHOSPHATASE 1 REGULATORY INHIBITOR SUBUNIT 2"/>
    <property type="match status" value="1"/>
</dbReference>
<accession>A0AAV9J211</accession>
<feature type="compositionally biased region" description="Polar residues" evidence="1">
    <location>
        <begin position="264"/>
        <end position="280"/>
    </location>
</feature>
<feature type="compositionally biased region" description="Basic and acidic residues" evidence="1">
    <location>
        <begin position="281"/>
        <end position="290"/>
    </location>
</feature>
<proteinExistence type="predicted"/>
<dbReference type="PANTHER" id="PTHR12398">
    <property type="entry name" value="PROTEIN PHOSPHATASE INHIBITOR"/>
    <property type="match status" value="1"/>
</dbReference>
<evidence type="ECO:0000313" key="3">
    <source>
        <dbReference type="Proteomes" id="UP001301350"/>
    </source>
</evidence>
<feature type="region of interest" description="Disordered" evidence="1">
    <location>
        <begin position="162"/>
        <end position="199"/>
    </location>
</feature>
<dbReference type="Proteomes" id="UP001301350">
    <property type="component" value="Unassembled WGS sequence"/>
</dbReference>
<gene>
    <name evidence="2" type="ORF">CDCA_CDCA17G4413</name>
</gene>
<feature type="compositionally biased region" description="Low complexity" evidence="1">
    <location>
        <begin position="72"/>
        <end position="83"/>
    </location>
</feature>
<feature type="compositionally biased region" description="Low complexity" evidence="1">
    <location>
        <begin position="162"/>
        <end position="190"/>
    </location>
</feature>
<evidence type="ECO:0000313" key="2">
    <source>
        <dbReference type="EMBL" id="KAK4538388.1"/>
    </source>
</evidence>
<dbReference type="GO" id="GO:0004864">
    <property type="term" value="F:protein phosphatase inhibitor activity"/>
    <property type="evidence" value="ECO:0007669"/>
    <property type="project" value="InterPro"/>
</dbReference>
<reference evidence="2 3" key="1">
    <citation type="submission" date="2022-07" db="EMBL/GenBank/DDBJ databases">
        <title>Genome-wide signatures of adaptation to extreme environments.</title>
        <authorList>
            <person name="Cho C.H."/>
            <person name="Yoon H.S."/>
        </authorList>
    </citation>
    <scope>NUCLEOTIDE SEQUENCE [LARGE SCALE GENOMIC DNA]</scope>
    <source>
        <strain evidence="2 3">DBV 063 E5</strain>
    </source>
</reference>
<feature type="compositionally biased region" description="Acidic residues" evidence="1">
    <location>
        <begin position="226"/>
        <end position="242"/>
    </location>
</feature>
<protein>
    <recommendedName>
        <fullName evidence="4">Glc8 protein</fullName>
    </recommendedName>
</protein>
<sequence>MAPGEPSRAHHTSRSNCKSILKSTHATARRGPTEFEGHPAVPTEAGHAALTSATTSSPASALHGQDFGAAGSLSDSLPESPSSRGRKRNRHIQFDEQNLQINEVERLRAERRRIDEPKTPFHAPHEEPGSGSASLAGSDDWEALGIGRGQVTGAALTAAAVATNKAHGGPHSRSSSPESTASSNTAASGRRLSHEEFAQKRRMLYGEEFRMAQMLKHRLTDPDADRGDEEEHEEEEEEEEDSAAAVENLSTHAQDGRSMMDGNDMTTAGTLDSLPAMNTSNHREPQLPRQ</sequence>
<feature type="compositionally biased region" description="Polar residues" evidence="1">
    <location>
        <begin position="14"/>
        <end position="26"/>
    </location>
</feature>
<dbReference type="EMBL" id="JANCYW010000017">
    <property type="protein sequence ID" value="KAK4538388.1"/>
    <property type="molecule type" value="Genomic_DNA"/>
</dbReference>
<feature type="compositionally biased region" description="Low complexity" evidence="1">
    <location>
        <begin position="129"/>
        <end position="138"/>
    </location>
</feature>
<dbReference type="Pfam" id="PF04979">
    <property type="entry name" value="IPP-2"/>
    <property type="match status" value="1"/>
</dbReference>